<feature type="compositionally biased region" description="Basic and acidic residues" evidence="1">
    <location>
        <begin position="1"/>
        <end position="10"/>
    </location>
</feature>
<organism evidence="2 3">
    <name type="scientific">Methylobacterium radiotolerans</name>
    <dbReference type="NCBI Taxonomy" id="31998"/>
    <lineage>
        <taxon>Bacteria</taxon>
        <taxon>Pseudomonadati</taxon>
        <taxon>Pseudomonadota</taxon>
        <taxon>Alphaproteobacteria</taxon>
        <taxon>Hyphomicrobiales</taxon>
        <taxon>Methylobacteriaceae</taxon>
        <taxon>Methylobacterium</taxon>
    </lineage>
</organism>
<evidence type="ECO:0000256" key="1">
    <source>
        <dbReference type="SAM" id="MobiDB-lite"/>
    </source>
</evidence>
<keyword evidence="3" id="KW-1185">Reference proteome</keyword>
<dbReference type="EMBL" id="JBEPNW010000003">
    <property type="protein sequence ID" value="MET3869442.1"/>
    <property type="molecule type" value="Genomic_DNA"/>
</dbReference>
<evidence type="ECO:0000313" key="2">
    <source>
        <dbReference type="EMBL" id="MET3869442.1"/>
    </source>
</evidence>
<protein>
    <submittedName>
        <fullName evidence="2">Uncharacterized protein</fullName>
    </submittedName>
</protein>
<feature type="region of interest" description="Disordered" evidence="1">
    <location>
        <begin position="1"/>
        <end position="53"/>
    </location>
</feature>
<gene>
    <name evidence="2" type="ORF">ABIC20_006820</name>
</gene>
<dbReference type="Proteomes" id="UP001549119">
    <property type="component" value="Unassembled WGS sequence"/>
</dbReference>
<reference evidence="2 3" key="1">
    <citation type="submission" date="2024-06" db="EMBL/GenBank/DDBJ databases">
        <title>Genomics of switchgrass bacterial isolates.</title>
        <authorList>
            <person name="Shade A."/>
        </authorList>
    </citation>
    <scope>NUCLEOTIDE SEQUENCE [LARGE SCALE GENOMIC DNA]</scope>
    <source>
        <strain evidence="2 3">PvP084</strain>
    </source>
</reference>
<sequence>MGHSARDPATKGRPARNAGRRLGAERARKPSASERSGSDSTARTACATSDRAVNSKLRSFDVAKLERLLRT</sequence>
<evidence type="ECO:0000313" key="3">
    <source>
        <dbReference type="Proteomes" id="UP001549119"/>
    </source>
</evidence>
<proteinExistence type="predicted"/>
<feature type="compositionally biased region" description="Polar residues" evidence="1">
    <location>
        <begin position="33"/>
        <end position="47"/>
    </location>
</feature>
<accession>A0ABV2NSC9</accession>
<name>A0ABV2NSC9_9HYPH</name>
<feature type="compositionally biased region" description="Basic and acidic residues" evidence="1">
    <location>
        <begin position="22"/>
        <end position="32"/>
    </location>
</feature>
<comment type="caution">
    <text evidence="2">The sequence shown here is derived from an EMBL/GenBank/DDBJ whole genome shotgun (WGS) entry which is preliminary data.</text>
</comment>